<proteinExistence type="predicted"/>
<feature type="transmembrane region" description="Helical" evidence="1">
    <location>
        <begin position="6"/>
        <end position="29"/>
    </location>
</feature>
<feature type="transmembrane region" description="Helical" evidence="1">
    <location>
        <begin position="136"/>
        <end position="157"/>
    </location>
</feature>
<feature type="transmembrane region" description="Helical" evidence="1">
    <location>
        <begin position="220"/>
        <end position="240"/>
    </location>
</feature>
<sequence length="241" mass="25112">MTLTLAGILAVLALIDSTSFGTLVIPLWLMLAPGRLRVTRILVFLLTVCVFYFGVGVAVYFGAELAVEQFGDFFTTRPAKIGLLAAGLGLVAWSFSLEAKAKREKASGAAPSGRFPRWRARAVGNDDGGTATGGTLALVGLALAATTVEVATMLPYLGAIGLITTSEIGWPVSGGVLAGYCLLMVLPAVVLLVLRLGAARLVDPVLRKLDGWLARNSTNTLSWLVGILGVVLVVNMSGAVL</sequence>
<dbReference type="Pfam" id="PF11139">
    <property type="entry name" value="SfLAP"/>
    <property type="match status" value="1"/>
</dbReference>
<feature type="transmembrane region" description="Helical" evidence="1">
    <location>
        <begin position="177"/>
        <end position="199"/>
    </location>
</feature>
<evidence type="ECO:0000256" key="1">
    <source>
        <dbReference type="SAM" id="Phobius"/>
    </source>
</evidence>
<keyword evidence="1" id="KW-0472">Membrane</keyword>
<feature type="transmembrane region" description="Helical" evidence="1">
    <location>
        <begin position="81"/>
        <end position="97"/>
    </location>
</feature>
<reference evidence="2 3" key="1">
    <citation type="submission" date="2020-03" db="EMBL/GenBank/DDBJ databases">
        <title>Sequencing the genomes of 1000 actinobacteria strains.</title>
        <authorList>
            <person name="Klenk H.-P."/>
        </authorList>
    </citation>
    <scope>NUCLEOTIDE SEQUENCE [LARGE SCALE GENOMIC DNA]</scope>
    <source>
        <strain evidence="2 3">DSM 16403</strain>
    </source>
</reference>
<dbReference type="EMBL" id="JAATJL010000001">
    <property type="protein sequence ID" value="NJC21454.1"/>
    <property type="molecule type" value="Genomic_DNA"/>
</dbReference>
<keyword evidence="3" id="KW-1185">Reference proteome</keyword>
<dbReference type="Proteomes" id="UP000547458">
    <property type="component" value="Unassembled WGS sequence"/>
</dbReference>
<name>A0A846RMB8_9MICC</name>
<dbReference type="InterPro" id="IPR021315">
    <property type="entry name" value="Gap/Sap"/>
</dbReference>
<dbReference type="RefSeq" id="WP_167991208.1">
    <property type="nucleotide sequence ID" value="NZ_JAATJL010000001.1"/>
</dbReference>
<accession>A0A846RMB8</accession>
<organism evidence="2 3">
    <name type="scientific">Arthrobacter pigmenti</name>
    <dbReference type="NCBI Taxonomy" id="271432"/>
    <lineage>
        <taxon>Bacteria</taxon>
        <taxon>Bacillati</taxon>
        <taxon>Actinomycetota</taxon>
        <taxon>Actinomycetes</taxon>
        <taxon>Micrococcales</taxon>
        <taxon>Micrococcaceae</taxon>
        <taxon>Arthrobacter</taxon>
    </lineage>
</organism>
<feature type="transmembrane region" description="Helical" evidence="1">
    <location>
        <begin position="41"/>
        <end position="61"/>
    </location>
</feature>
<evidence type="ECO:0008006" key="4">
    <source>
        <dbReference type="Google" id="ProtNLM"/>
    </source>
</evidence>
<dbReference type="AlphaFoldDB" id="A0A846RMB8"/>
<gene>
    <name evidence="2" type="ORF">BJ994_000530</name>
</gene>
<evidence type="ECO:0000313" key="2">
    <source>
        <dbReference type="EMBL" id="NJC21454.1"/>
    </source>
</evidence>
<protein>
    <recommendedName>
        <fullName evidence="4">Sap-like sulfolipid-1-addressing protein</fullName>
    </recommendedName>
</protein>
<keyword evidence="1" id="KW-0812">Transmembrane</keyword>
<comment type="caution">
    <text evidence="2">The sequence shown here is derived from an EMBL/GenBank/DDBJ whole genome shotgun (WGS) entry which is preliminary data.</text>
</comment>
<keyword evidence="1" id="KW-1133">Transmembrane helix</keyword>
<evidence type="ECO:0000313" key="3">
    <source>
        <dbReference type="Proteomes" id="UP000547458"/>
    </source>
</evidence>